<dbReference type="Gene3D" id="3.30.360.10">
    <property type="entry name" value="Dihydrodipicolinate Reductase, domain 2"/>
    <property type="match status" value="1"/>
</dbReference>
<evidence type="ECO:0000313" key="2">
    <source>
        <dbReference type="EMBL" id="SVC83127.1"/>
    </source>
</evidence>
<feature type="domain" description="GFO/IDH/MocA-like oxidoreductase" evidence="1">
    <location>
        <begin position="4"/>
        <end position="126"/>
    </location>
</feature>
<evidence type="ECO:0000259" key="1">
    <source>
        <dbReference type="Pfam" id="PF22725"/>
    </source>
</evidence>
<dbReference type="SUPFAM" id="SSF55347">
    <property type="entry name" value="Glyceraldehyde-3-phosphate dehydrogenase-like, C-terminal domain"/>
    <property type="match status" value="1"/>
</dbReference>
<dbReference type="Pfam" id="PF22725">
    <property type="entry name" value="GFO_IDH_MocA_C3"/>
    <property type="match status" value="1"/>
</dbReference>
<accession>A0A382QDL5</accession>
<sequence>NKQELVRIREEGRLGRLQHVFGRYACDYRRPGSWGKAWRHDMDFSLLFEGSVHHFDMLRFLSGGDCETLTGFGWNPEWSSFKHFSSGYYLMKMDNGVHACYEGNSSAAGITNCWNSEYYRLEFEEGTVEISGGNQIKIYRVGQETEIYEAPSIERLAHGYLFDEFIGWLDGGKPSATQISDNIKSFIMVIAAMETTDDGSPKHMAEYLKDL</sequence>
<dbReference type="EMBL" id="UINC01113486">
    <property type="protein sequence ID" value="SVC83127.1"/>
    <property type="molecule type" value="Genomic_DNA"/>
</dbReference>
<dbReference type="AlphaFoldDB" id="A0A382QDL5"/>
<protein>
    <recommendedName>
        <fullName evidence="1">GFO/IDH/MocA-like oxidoreductase domain-containing protein</fullName>
    </recommendedName>
</protein>
<dbReference type="InterPro" id="IPR055170">
    <property type="entry name" value="GFO_IDH_MocA-like_dom"/>
</dbReference>
<name>A0A382QDL5_9ZZZZ</name>
<feature type="non-terminal residue" evidence="2">
    <location>
        <position position="1"/>
    </location>
</feature>
<organism evidence="2">
    <name type="scientific">marine metagenome</name>
    <dbReference type="NCBI Taxonomy" id="408172"/>
    <lineage>
        <taxon>unclassified sequences</taxon>
        <taxon>metagenomes</taxon>
        <taxon>ecological metagenomes</taxon>
    </lineage>
</organism>
<reference evidence="2" key="1">
    <citation type="submission" date="2018-05" db="EMBL/GenBank/DDBJ databases">
        <authorList>
            <person name="Lanie J.A."/>
            <person name="Ng W.-L."/>
            <person name="Kazmierczak K.M."/>
            <person name="Andrzejewski T.M."/>
            <person name="Davidsen T.M."/>
            <person name="Wayne K.J."/>
            <person name="Tettelin H."/>
            <person name="Glass J.I."/>
            <person name="Rusch D."/>
            <person name="Podicherti R."/>
            <person name="Tsui H.-C.T."/>
            <person name="Winkler M.E."/>
        </authorList>
    </citation>
    <scope>NUCLEOTIDE SEQUENCE</scope>
</reference>
<proteinExistence type="predicted"/>
<gene>
    <name evidence="2" type="ORF">METZ01_LOCUS335981</name>
</gene>